<protein>
    <recommendedName>
        <fullName evidence="4">Peptide-N4-(N-acetyl-beta-glucosaminyl)asparagine amidase A</fullName>
    </recommendedName>
</protein>
<dbReference type="EMBL" id="JAHLJV010000026">
    <property type="protein sequence ID" value="KAK1593323.1"/>
    <property type="molecule type" value="Genomic_DNA"/>
</dbReference>
<dbReference type="RefSeq" id="XP_060414634.1">
    <property type="nucleotide sequence ID" value="XM_060563633.1"/>
</dbReference>
<organism evidence="2 3">
    <name type="scientific">Colletotrichum navitas</name>
    <dbReference type="NCBI Taxonomy" id="681940"/>
    <lineage>
        <taxon>Eukaryota</taxon>
        <taxon>Fungi</taxon>
        <taxon>Dikarya</taxon>
        <taxon>Ascomycota</taxon>
        <taxon>Pezizomycotina</taxon>
        <taxon>Sordariomycetes</taxon>
        <taxon>Hypocreomycetidae</taxon>
        <taxon>Glomerellales</taxon>
        <taxon>Glomerellaceae</taxon>
        <taxon>Colletotrichum</taxon>
        <taxon>Colletotrichum graminicola species complex</taxon>
    </lineage>
</organism>
<gene>
    <name evidence="2" type="ORF">LY79DRAFT_669400</name>
</gene>
<reference evidence="2" key="1">
    <citation type="submission" date="2021-06" db="EMBL/GenBank/DDBJ databases">
        <title>Comparative genomics, transcriptomics and evolutionary studies reveal genomic signatures of adaptation to plant cell wall in hemibiotrophic fungi.</title>
        <authorList>
            <consortium name="DOE Joint Genome Institute"/>
            <person name="Baroncelli R."/>
            <person name="Diaz J.F."/>
            <person name="Benocci T."/>
            <person name="Peng M."/>
            <person name="Battaglia E."/>
            <person name="Haridas S."/>
            <person name="Andreopoulos W."/>
            <person name="Labutti K."/>
            <person name="Pangilinan J."/>
            <person name="Floch G.L."/>
            <person name="Makela M.R."/>
            <person name="Henrissat B."/>
            <person name="Grigoriev I.V."/>
            <person name="Crouch J.A."/>
            <person name="De Vries R.P."/>
            <person name="Sukno S.A."/>
            <person name="Thon M.R."/>
        </authorList>
    </citation>
    <scope>NUCLEOTIDE SEQUENCE</scope>
    <source>
        <strain evidence="2">CBS 125086</strain>
    </source>
</reference>
<evidence type="ECO:0000313" key="3">
    <source>
        <dbReference type="Proteomes" id="UP001230504"/>
    </source>
</evidence>
<dbReference type="GeneID" id="85447873"/>
<proteinExistence type="predicted"/>
<keyword evidence="3" id="KW-1185">Reference proteome</keyword>
<dbReference type="Proteomes" id="UP001230504">
    <property type="component" value="Unassembled WGS sequence"/>
</dbReference>
<evidence type="ECO:0008006" key="4">
    <source>
        <dbReference type="Google" id="ProtNLM"/>
    </source>
</evidence>
<feature type="region of interest" description="Disordered" evidence="1">
    <location>
        <begin position="1"/>
        <end position="23"/>
    </location>
</feature>
<evidence type="ECO:0000313" key="2">
    <source>
        <dbReference type="EMBL" id="KAK1593323.1"/>
    </source>
</evidence>
<name>A0AAD8Q0B4_9PEZI</name>
<accession>A0AAD8Q0B4</accession>
<evidence type="ECO:0000256" key="1">
    <source>
        <dbReference type="SAM" id="MobiDB-lite"/>
    </source>
</evidence>
<dbReference type="AlphaFoldDB" id="A0AAD8Q0B4"/>
<comment type="caution">
    <text evidence="2">The sequence shown here is derived from an EMBL/GenBank/DDBJ whole genome shotgun (WGS) entry which is preliminary data.</text>
</comment>
<sequence length="146" mass="15952">MYKYSASCLPSGDHHSQSHYLPYRPLSSPSRPITDLPFLSSLASSMGHNLHVGNTSSVTAASVKDASSVAQALEIARESPDGASDPTVSSILESAISQIWAKVAAQPESYVLNRDEFAVFNYFQHRFTGNKTAMAARKRYWDNARA</sequence>